<reference evidence="3 4" key="1">
    <citation type="submission" date="2019-02" db="EMBL/GenBank/DDBJ databases">
        <title>Deep-cultivation of Planctomycetes and their phenomic and genomic characterization uncovers novel biology.</title>
        <authorList>
            <person name="Wiegand S."/>
            <person name="Jogler M."/>
            <person name="Boedeker C."/>
            <person name="Pinto D."/>
            <person name="Vollmers J."/>
            <person name="Rivas-Marin E."/>
            <person name="Kohn T."/>
            <person name="Peeters S.H."/>
            <person name="Heuer A."/>
            <person name="Rast P."/>
            <person name="Oberbeckmann S."/>
            <person name="Bunk B."/>
            <person name="Jeske O."/>
            <person name="Meyerdierks A."/>
            <person name="Storesund J.E."/>
            <person name="Kallscheuer N."/>
            <person name="Luecker S."/>
            <person name="Lage O.M."/>
            <person name="Pohl T."/>
            <person name="Merkel B.J."/>
            <person name="Hornburger P."/>
            <person name="Mueller R.-W."/>
            <person name="Bruemmer F."/>
            <person name="Labrenz M."/>
            <person name="Spormann A.M."/>
            <person name="Op Den Camp H."/>
            <person name="Overmann J."/>
            <person name="Amann R."/>
            <person name="Jetten M.S.M."/>
            <person name="Mascher T."/>
            <person name="Medema M.H."/>
            <person name="Devos D.P."/>
            <person name="Kaster A.-K."/>
            <person name="Ovreas L."/>
            <person name="Rohde M."/>
            <person name="Galperin M.Y."/>
            <person name="Jogler C."/>
        </authorList>
    </citation>
    <scope>NUCLEOTIDE SEQUENCE [LARGE SCALE GENOMIC DNA]</scope>
    <source>
        <strain evidence="3 4">Pla52n</strain>
    </source>
</reference>
<evidence type="ECO:0000313" key="4">
    <source>
        <dbReference type="Proteomes" id="UP000320176"/>
    </source>
</evidence>
<dbReference type="RefSeq" id="WP_146521934.1">
    <property type="nucleotide sequence ID" value="NZ_CP151726.1"/>
</dbReference>
<dbReference type="Pfam" id="PF01312">
    <property type="entry name" value="Bac_export_2"/>
    <property type="match status" value="1"/>
</dbReference>
<dbReference type="InterPro" id="IPR006135">
    <property type="entry name" value="T3SS_substrate_exporter"/>
</dbReference>
<feature type="transmembrane region" description="Helical" evidence="2">
    <location>
        <begin position="26"/>
        <end position="49"/>
    </location>
</feature>
<keyword evidence="2" id="KW-0472">Membrane</keyword>
<proteinExistence type="predicted"/>
<keyword evidence="4" id="KW-1185">Reference proteome</keyword>
<dbReference type="OrthoDB" id="9807950at2"/>
<evidence type="ECO:0000256" key="2">
    <source>
        <dbReference type="SAM" id="Phobius"/>
    </source>
</evidence>
<gene>
    <name evidence="3" type="primary">yscU</name>
    <name evidence="3" type="ORF">Pla52n_48430</name>
</gene>
<feature type="transmembrane region" description="Helical" evidence="2">
    <location>
        <begin position="142"/>
        <end position="163"/>
    </location>
</feature>
<name>A0A5C6AGY6_9BACT</name>
<dbReference type="PRINTS" id="PR00950">
    <property type="entry name" value="TYPE3IMSPROT"/>
</dbReference>
<dbReference type="PANTHER" id="PTHR30531">
    <property type="entry name" value="FLAGELLAR BIOSYNTHETIC PROTEIN FLHB"/>
    <property type="match status" value="1"/>
</dbReference>
<feature type="region of interest" description="Disordered" evidence="1">
    <location>
        <begin position="226"/>
        <end position="253"/>
    </location>
</feature>
<keyword evidence="2" id="KW-1133">Transmembrane helix</keyword>
<organism evidence="3 4">
    <name type="scientific">Stieleria varia</name>
    <dbReference type="NCBI Taxonomy" id="2528005"/>
    <lineage>
        <taxon>Bacteria</taxon>
        <taxon>Pseudomonadati</taxon>
        <taxon>Planctomycetota</taxon>
        <taxon>Planctomycetia</taxon>
        <taxon>Pirellulales</taxon>
        <taxon>Pirellulaceae</taxon>
        <taxon>Stieleria</taxon>
    </lineage>
</organism>
<evidence type="ECO:0000313" key="3">
    <source>
        <dbReference type="EMBL" id="TWT98331.1"/>
    </source>
</evidence>
<sequence>MSDNDAPKIHPPTPRKRKRARDEGRVARSGELVTALLLLSASGVLSLWGQDVLTNMMQMIREGLASPTNLTLNSVDAIGLLTRSAMAFAILLAPILLVYMAVSIAAQVLQTGLLWTPGRLAASGNHLNPANNAQKLFSMKQWTATGLVMIKLAILSAAVVWIARNEGRAVLYLGQYQPIAMIGEVFRCLNQACFRLALAMIVLGGLEYGVRWWQLEQSLRMTDQELKDELRDDEPKRPRRRVSSTRAVTPAEL</sequence>
<feature type="region of interest" description="Disordered" evidence="1">
    <location>
        <begin position="1"/>
        <end position="24"/>
    </location>
</feature>
<evidence type="ECO:0000256" key="1">
    <source>
        <dbReference type="SAM" id="MobiDB-lite"/>
    </source>
</evidence>
<dbReference type="GO" id="GO:0005886">
    <property type="term" value="C:plasma membrane"/>
    <property type="evidence" value="ECO:0007669"/>
    <property type="project" value="TreeGrafter"/>
</dbReference>
<accession>A0A5C6AGY6</accession>
<dbReference type="AlphaFoldDB" id="A0A5C6AGY6"/>
<dbReference type="GO" id="GO:0009306">
    <property type="term" value="P:protein secretion"/>
    <property type="evidence" value="ECO:0007669"/>
    <property type="project" value="InterPro"/>
</dbReference>
<keyword evidence="2" id="KW-0812">Transmembrane</keyword>
<feature type="compositionally biased region" description="Basic and acidic residues" evidence="1">
    <location>
        <begin position="226"/>
        <end position="236"/>
    </location>
</feature>
<dbReference type="PANTHER" id="PTHR30531:SF12">
    <property type="entry name" value="FLAGELLAR BIOSYNTHETIC PROTEIN FLHB"/>
    <property type="match status" value="1"/>
</dbReference>
<protein>
    <submittedName>
        <fullName evidence="3">Yop proteins translocation protein U</fullName>
    </submittedName>
</protein>
<feature type="transmembrane region" description="Helical" evidence="2">
    <location>
        <begin position="85"/>
        <end position="109"/>
    </location>
</feature>
<dbReference type="EMBL" id="SJPN01000006">
    <property type="protein sequence ID" value="TWT98331.1"/>
    <property type="molecule type" value="Genomic_DNA"/>
</dbReference>
<comment type="caution">
    <text evidence="3">The sequence shown here is derived from an EMBL/GenBank/DDBJ whole genome shotgun (WGS) entry which is preliminary data.</text>
</comment>
<dbReference type="Proteomes" id="UP000320176">
    <property type="component" value="Unassembled WGS sequence"/>
</dbReference>